<evidence type="ECO:0000256" key="1">
    <source>
        <dbReference type="ARBA" id="ARBA00004141"/>
    </source>
</evidence>
<keyword evidence="2 5" id="KW-0812">Transmembrane</keyword>
<sequence length="203" mass="21482">MTGAPTIADIGRLMVLTVRDPAAAVRILRGLNLTMAARWTGYALVVVLSAMLSLIVVLTLPDTGDAQNPYQELGRHPVAVAITQGLVILLVAWLMTFAGRVFKGRGSFADGLLLVTWAEAILLSVQVIAWLAILILPGLGMVLTMALVPLFLWLMANMARELHGFSNLPMVFLGMIATAMVAGMALSVLAAALGIVPPMPIEG</sequence>
<feature type="transmembrane region" description="Helical" evidence="5">
    <location>
        <begin position="78"/>
        <end position="99"/>
    </location>
</feature>
<name>A0ABW4R3T4_9RHOB</name>
<dbReference type="Pfam" id="PF04893">
    <property type="entry name" value="Yip1"/>
    <property type="match status" value="1"/>
</dbReference>
<evidence type="ECO:0000313" key="7">
    <source>
        <dbReference type="EMBL" id="MFD1880869.1"/>
    </source>
</evidence>
<keyword evidence="4 5" id="KW-0472">Membrane</keyword>
<evidence type="ECO:0000313" key="8">
    <source>
        <dbReference type="Proteomes" id="UP001597213"/>
    </source>
</evidence>
<feature type="transmembrane region" description="Helical" evidence="5">
    <location>
        <begin position="39"/>
        <end position="58"/>
    </location>
</feature>
<reference evidence="8" key="1">
    <citation type="journal article" date="2019" name="Int. J. Syst. Evol. Microbiol.">
        <title>The Global Catalogue of Microorganisms (GCM) 10K type strain sequencing project: providing services to taxonomists for standard genome sequencing and annotation.</title>
        <authorList>
            <consortium name="The Broad Institute Genomics Platform"/>
            <consortium name="The Broad Institute Genome Sequencing Center for Infectious Disease"/>
            <person name="Wu L."/>
            <person name="Ma J."/>
        </authorList>
    </citation>
    <scope>NUCLEOTIDE SEQUENCE [LARGE SCALE GENOMIC DNA]</scope>
    <source>
        <strain evidence="8">CCUG 56029</strain>
    </source>
</reference>
<comment type="caution">
    <text evidence="7">The sequence shown here is derived from an EMBL/GenBank/DDBJ whole genome shotgun (WGS) entry which is preliminary data.</text>
</comment>
<accession>A0ABW4R3T4</accession>
<evidence type="ECO:0000256" key="4">
    <source>
        <dbReference type="ARBA" id="ARBA00023136"/>
    </source>
</evidence>
<dbReference type="Proteomes" id="UP001597213">
    <property type="component" value="Unassembled WGS sequence"/>
</dbReference>
<evidence type="ECO:0000256" key="5">
    <source>
        <dbReference type="SAM" id="Phobius"/>
    </source>
</evidence>
<protein>
    <submittedName>
        <fullName evidence="7">YIP1 family protein</fullName>
    </submittedName>
</protein>
<evidence type="ECO:0000259" key="6">
    <source>
        <dbReference type="Pfam" id="PF04893"/>
    </source>
</evidence>
<dbReference type="InterPro" id="IPR006977">
    <property type="entry name" value="Yip1_dom"/>
</dbReference>
<feature type="domain" description="Yip1" evidence="6">
    <location>
        <begin position="38"/>
        <end position="188"/>
    </location>
</feature>
<dbReference type="EMBL" id="JBHUEN010000010">
    <property type="protein sequence ID" value="MFD1880869.1"/>
    <property type="molecule type" value="Genomic_DNA"/>
</dbReference>
<feature type="transmembrane region" description="Helical" evidence="5">
    <location>
        <begin position="171"/>
        <end position="196"/>
    </location>
</feature>
<evidence type="ECO:0000256" key="2">
    <source>
        <dbReference type="ARBA" id="ARBA00022692"/>
    </source>
</evidence>
<evidence type="ECO:0000256" key="3">
    <source>
        <dbReference type="ARBA" id="ARBA00022989"/>
    </source>
</evidence>
<feature type="transmembrane region" description="Helical" evidence="5">
    <location>
        <begin position="111"/>
        <end position="133"/>
    </location>
</feature>
<keyword evidence="8" id="KW-1185">Reference proteome</keyword>
<organism evidence="7 8">
    <name type="scientific">Paracoccus pacificus</name>
    <dbReference type="NCBI Taxonomy" id="1463598"/>
    <lineage>
        <taxon>Bacteria</taxon>
        <taxon>Pseudomonadati</taxon>
        <taxon>Pseudomonadota</taxon>
        <taxon>Alphaproteobacteria</taxon>
        <taxon>Rhodobacterales</taxon>
        <taxon>Paracoccaceae</taxon>
        <taxon>Paracoccus</taxon>
    </lineage>
</organism>
<dbReference type="RefSeq" id="WP_379140258.1">
    <property type="nucleotide sequence ID" value="NZ_JBHUEN010000010.1"/>
</dbReference>
<feature type="transmembrane region" description="Helical" evidence="5">
    <location>
        <begin position="139"/>
        <end position="159"/>
    </location>
</feature>
<proteinExistence type="predicted"/>
<gene>
    <name evidence="7" type="ORF">ACFSCT_03960</name>
</gene>
<keyword evidence="3 5" id="KW-1133">Transmembrane helix</keyword>
<comment type="subcellular location">
    <subcellularLocation>
        <location evidence="1">Membrane</location>
        <topology evidence="1">Multi-pass membrane protein</topology>
    </subcellularLocation>
</comment>